<dbReference type="EMBL" id="CAJA01000158">
    <property type="protein sequence ID" value="CCH73191.1"/>
    <property type="molecule type" value="Genomic_DNA"/>
</dbReference>
<proteinExistence type="predicted"/>
<dbReference type="Proteomes" id="UP000035763">
    <property type="component" value="Unassembled WGS sequence"/>
</dbReference>
<comment type="caution">
    <text evidence="2">The sequence shown here is derived from an EMBL/GenBank/DDBJ whole genome shotgun (WGS) entry which is preliminary data.</text>
</comment>
<evidence type="ECO:0000256" key="1">
    <source>
        <dbReference type="SAM" id="MobiDB-lite"/>
    </source>
</evidence>
<dbReference type="AlphaFoldDB" id="W6JWP8"/>
<name>W6JWP8_9MICO</name>
<protein>
    <submittedName>
        <fullName evidence="2">Uncharacterized protein</fullName>
    </submittedName>
</protein>
<keyword evidence="3" id="KW-1185">Reference proteome</keyword>
<gene>
    <name evidence="2" type="ORF">BN11_2400003</name>
</gene>
<evidence type="ECO:0000313" key="3">
    <source>
        <dbReference type="Proteomes" id="UP000035763"/>
    </source>
</evidence>
<organism evidence="2 3">
    <name type="scientific">Nostocoides australiense Ben110</name>
    <dbReference type="NCBI Taxonomy" id="1193182"/>
    <lineage>
        <taxon>Bacteria</taxon>
        <taxon>Bacillati</taxon>
        <taxon>Actinomycetota</taxon>
        <taxon>Actinomycetes</taxon>
        <taxon>Micrococcales</taxon>
        <taxon>Intrasporangiaceae</taxon>
        <taxon>Nostocoides</taxon>
    </lineage>
</organism>
<reference evidence="2 3" key="1">
    <citation type="journal article" date="2013" name="ISME J.">
        <title>A metabolic model for members of the genus Tetrasphaera involved in enhanced biological phosphorus removal.</title>
        <authorList>
            <person name="Kristiansen R."/>
            <person name="Nguyen H.T.T."/>
            <person name="Saunders A.M."/>
            <person name="Nielsen J.L."/>
            <person name="Wimmer R."/>
            <person name="Le V.Q."/>
            <person name="McIlroy S.J."/>
            <person name="Petrovski S."/>
            <person name="Seviour R.J."/>
            <person name="Calteau A."/>
            <person name="Nielsen K.L."/>
            <person name="Nielsen P.H."/>
        </authorList>
    </citation>
    <scope>NUCLEOTIDE SEQUENCE [LARGE SCALE GENOMIC DNA]</scope>
    <source>
        <strain evidence="2 3">Ben110</strain>
    </source>
</reference>
<feature type="region of interest" description="Disordered" evidence="1">
    <location>
        <begin position="1"/>
        <end position="21"/>
    </location>
</feature>
<evidence type="ECO:0000313" key="2">
    <source>
        <dbReference type="EMBL" id="CCH73191.1"/>
    </source>
</evidence>
<sequence length="405" mass="43123">MSLDLGMTASPGGTPRAPGRLGVPVTAAEALRYLTDLGLWLDERRKQLDAIDQAALAAPDQTDREALTHDITVSMALWKAISDRYELLRVAFDSGRVGPVQAEQLSTLIWGRLDVAPGQGRETTRARMPSGAEGTLAVSLPEACRLSDAMASSLRARLALETTGLDVSIRVKAIREGVERIRDQIAMMPLGTAREKAQHELVGTEQRLFDVTERAKRGADVGGFLGPLEIDVAARERDLIIAASRRHESARDAARARELIADLAARGDAIRSLQAQCLQSVSPAPKLAVPDVRALGAVPEDPDAVDALLARLALVGKALDQAHETYARALAERDELTGLVGALDAQVAASPAVSDAERADLAPMRAQLAATLAATPIPLVRARALMAAYQSYVQAVTTNTGRAPR</sequence>
<dbReference type="STRING" id="1193182.BN11_2400003"/>
<accession>W6JWP8</accession>